<comment type="caution">
    <text evidence="6">The sequence shown here is derived from an EMBL/GenBank/DDBJ whole genome shotgun (WGS) entry which is preliminary data.</text>
</comment>
<evidence type="ECO:0000256" key="5">
    <source>
        <dbReference type="SAM" id="MobiDB-lite"/>
    </source>
</evidence>
<keyword evidence="2" id="KW-0489">Methyltransferase</keyword>
<keyword evidence="3" id="KW-0808">Transferase</keyword>
<dbReference type="InterPro" id="IPR029063">
    <property type="entry name" value="SAM-dependent_MTases_sf"/>
</dbReference>
<keyword evidence="6" id="KW-0540">Nuclease</keyword>
<gene>
    <name evidence="6" type="ORF">CKY47_25660</name>
</gene>
<organism evidence="6 7">
    <name type="scientific">Saccharothrix yanglingensis</name>
    <dbReference type="NCBI Taxonomy" id="659496"/>
    <lineage>
        <taxon>Bacteria</taxon>
        <taxon>Bacillati</taxon>
        <taxon>Actinomycetota</taxon>
        <taxon>Actinomycetes</taxon>
        <taxon>Pseudonocardiales</taxon>
        <taxon>Pseudonocardiaceae</taxon>
        <taxon>Saccharothrix</taxon>
    </lineage>
</organism>
<comment type="catalytic activity">
    <reaction evidence="4">
        <text>a 2'-deoxyadenosine in DNA + S-adenosyl-L-methionine = an N(6)-methyl-2'-deoxyadenosine in DNA + S-adenosyl-L-homocysteine + H(+)</text>
        <dbReference type="Rhea" id="RHEA:15197"/>
        <dbReference type="Rhea" id="RHEA-COMP:12418"/>
        <dbReference type="Rhea" id="RHEA-COMP:12419"/>
        <dbReference type="ChEBI" id="CHEBI:15378"/>
        <dbReference type="ChEBI" id="CHEBI:57856"/>
        <dbReference type="ChEBI" id="CHEBI:59789"/>
        <dbReference type="ChEBI" id="CHEBI:90615"/>
        <dbReference type="ChEBI" id="CHEBI:90616"/>
        <dbReference type="EC" id="2.1.1.72"/>
    </reaction>
</comment>
<evidence type="ECO:0000256" key="3">
    <source>
        <dbReference type="ARBA" id="ARBA00022679"/>
    </source>
</evidence>
<protein>
    <recommendedName>
        <fullName evidence="1">site-specific DNA-methyltransferase (adenine-specific)</fullName>
        <ecNumber evidence="1">2.1.1.72</ecNumber>
    </recommendedName>
</protein>
<name>A0ABU0X598_9PSEU</name>
<accession>A0ABU0X598</accession>
<dbReference type="SUPFAM" id="SSF53335">
    <property type="entry name" value="S-adenosyl-L-methionine-dependent methyltransferases"/>
    <property type="match status" value="1"/>
</dbReference>
<dbReference type="RefSeq" id="WP_306748816.1">
    <property type="nucleotide sequence ID" value="NZ_NSDM01000012.1"/>
</dbReference>
<dbReference type="PANTHER" id="PTHR33841:SF1">
    <property type="entry name" value="DNA METHYLTRANSFERASE A"/>
    <property type="match status" value="1"/>
</dbReference>
<reference evidence="6 7" key="1">
    <citation type="submission" date="2017-06" db="EMBL/GenBank/DDBJ databases">
        <title>Cultured bacterium strain Saccharothrix yanglingensis Hhs.015.</title>
        <authorList>
            <person name="Xia Y."/>
        </authorList>
    </citation>
    <scope>NUCLEOTIDE SEQUENCE [LARGE SCALE GENOMIC DNA]</scope>
    <source>
        <strain evidence="6 7">Hhs.015</strain>
    </source>
</reference>
<evidence type="ECO:0000256" key="2">
    <source>
        <dbReference type="ARBA" id="ARBA00022603"/>
    </source>
</evidence>
<proteinExistence type="predicted"/>
<dbReference type="GO" id="GO:0004519">
    <property type="term" value="F:endonuclease activity"/>
    <property type="evidence" value="ECO:0007669"/>
    <property type="project" value="UniProtKB-KW"/>
</dbReference>
<keyword evidence="7" id="KW-1185">Reference proteome</keyword>
<keyword evidence="6" id="KW-0378">Hydrolase</keyword>
<dbReference type="InterPro" id="IPR050953">
    <property type="entry name" value="N4_N6_ade-DNA_methylase"/>
</dbReference>
<evidence type="ECO:0000256" key="4">
    <source>
        <dbReference type="ARBA" id="ARBA00047942"/>
    </source>
</evidence>
<evidence type="ECO:0000313" key="6">
    <source>
        <dbReference type="EMBL" id="MDQ2587310.1"/>
    </source>
</evidence>
<dbReference type="PANTHER" id="PTHR33841">
    <property type="entry name" value="DNA METHYLTRANSFERASE YEEA-RELATED"/>
    <property type="match status" value="1"/>
</dbReference>
<sequence>MNGSDAILVGEGWISEHYFTTQAKGESFHAKVLERRAFWDAEAKEGRATPRSRFVETRQNLESDLAALAELLDPAAEVDARDGRTADDAAAAVHERLLDVLELTGHGLVLDRQGPLLRVSPPGVTGHAPLVVVSARPVAAVEDLLARDAVTLREPVQLTEDAEEVKSAARLTSALFVADDAPDLVLLLAGRWVLLAERERWAEGRYLAVDVQLVCERNDGKKGGEIDRALTCLSAQSIAPDADGTLWWHSVLEASVKHTVGVSKDLRDGVRLSIEIIANEVVARWRDKGLDPLPASEAQPLAKQALRFLYRILFLLYAEASPELGVLPVGAREYDQGYSLDRLRELVQVELASPRARSGTHLYESLTALFRLVDKGHTPKTVSGDSEDEQDAAFGEGLTFNPLKADLFRPEATAHIDAVGLGNAALQQVLTHLLLSKESRGKDRGFISYAELGINQLGAVYEGLMSYTGFFAETDLYEVAKNGDASKGSWVVPVERADGIARADFVKTPDPHTGEPRPVLHRKGTFVFRLAGRERQQSASYYTPEVLTRFTVGQALEELLDQGGRTTTAAEILQMTVCEPALGSGAFAIEAVRQLAEQYLKRRQAELGVRLDPDDYPRRLQEVKAYLALHNVYGVDLNATAVELAEISLWLDTMVEGLSAPWFGLHLRRGNSLVGARRAVYPRSHVSNKSWLTEAPRVVPIMSLANDIETGRVSNEGIHHFLLPADGWGAAVEAKEVVALASEAADRLRAWRRTVRSKPTQQQVNTLVELAHRVEVLWQIAHRRLNMAEQEVHRVIPVWGADDLPSGGGTVQRKQIEAALTDPNGAYQRLRRVMDAWTALWFWPLTDEIVTVRGVRVEPPTFAQWIAALQALLGRSPEVRKKSLPRETLASSADWGQLNDAEKLELFFSSALPVENVLQEHPWLVVCDRVAKQQGFFHWHLDFTTVFARGGFDLQIGNPPWVKPETNIKALLAEGDPWWQLALKPSEGEKKRRQDATLDLPSIKDLVIDGTTEVVATSTFIGAISQYPTLRGLRPDLYRCFMAQSWTHATHHGTIGLIHLDTHFTDDKAGDLREETYARLRRHWEFANELKLFEIGNRKHYSVNIYGSPVDNPRFLHAVSLYHPDTAKRSLEHDGTGEEPGPKGSDGNWDLRPHLKRVTEVTDDILRTWHAIAELPGAPIRRTRMAYTINQAASGVLKKISSAERLGGLGLVSSAGWNETIDRKKGRLEVRWGAPQSWNDVILGGPHLFVATPFYKTPNPTMKNYRDWSATDFESLPFDAIPITTHKPAGDRSLYDRHYTNWGEGDRRKPARAQYRIAWRRMADNTAERTLMPAIIPPGAAHVGTVHSLGQADGGCNKLPVVNAIMASLVGDFVIRCVPKDDILLAAVNRLPWFSPSRRVRDMITLRMLRLTCITDAYLELWQACYSDTFIDDSWAGGYNHSRRFPLGNVGPVLTQDTLLRIAVDRRQALVEIDALVAMALGLSADELCAIYRSQFHVLYGYDHYEYTYDVNGRLVPNQVLTRWRKKGHRVSREDRTATNQPGNTYTYELPFVTLDREADMRQAYAHFQQLLKERS</sequence>
<keyword evidence="6" id="KW-0255">Endonuclease</keyword>
<dbReference type="EC" id="2.1.1.72" evidence="1"/>
<evidence type="ECO:0000313" key="7">
    <source>
        <dbReference type="Proteomes" id="UP001225605"/>
    </source>
</evidence>
<feature type="region of interest" description="Disordered" evidence="5">
    <location>
        <begin position="1128"/>
        <end position="1151"/>
    </location>
</feature>
<dbReference type="EMBL" id="NSDM01000012">
    <property type="protein sequence ID" value="MDQ2587310.1"/>
    <property type="molecule type" value="Genomic_DNA"/>
</dbReference>
<evidence type="ECO:0000256" key="1">
    <source>
        <dbReference type="ARBA" id="ARBA00011900"/>
    </source>
</evidence>
<dbReference type="Proteomes" id="UP001225605">
    <property type="component" value="Unassembled WGS sequence"/>
</dbReference>
<dbReference type="Gene3D" id="3.40.50.150">
    <property type="entry name" value="Vaccinia Virus protein VP39"/>
    <property type="match status" value="2"/>
</dbReference>